<gene>
    <name evidence="5" type="ORF">PEVE_00002857</name>
</gene>
<feature type="non-terminal residue" evidence="5">
    <location>
        <position position="1"/>
    </location>
</feature>
<evidence type="ECO:0000256" key="1">
    <source>
        <dbReference type="ARBA" id="ARBA00022737"/>
    </source>
</evidence>
<dbReference type="InterPro" id="IPR000504">
    <property type="entry name" value="RRM_dom"/>
</dbReference>
<dbReference type="Gene3D" id="3.30.70.330">
    <property type="match status" value="3"/>
</dbReference>
<keyword evidence="2 3" id="KW-0694">RNA-binding</keyword>
<dbReference type="SUPFAM" id="SSF54928">
    <property type="entry name" value="RNA-binding domain, RBD"/>
    <property type="match status" value="2"/>
</dbReference>
<evidence type="ECO:0000313" key="6">
    <source>
        <dbReference type="Proteomes" id="UP001159427"/>
    </source>
</evidence>
<accession>A0ABN8LR10</accession>
<reference evidence="5 6" key="1">
    <citation type="submission" date="2022-05" db="EMBL/GenBank/DDBJ databases">
        <authorList>
            <consortium name="Genoscope - CEA"/>
            <person name="William W."/>
        </authorList>
    </citation>
    <scope>NUCLEOTIDE SEQUENCE [LARGE SCALE GENOMIC DNA]</scope>
</reference>
<feature type="domain" description="RRM" evidence="4">
    <location>
        <begin position="145"/>
        <end position="225"/>
    </location>
</feature>
<dbReference type="InterPro" id="IPR012677">
    <property type="entry name" value="Nucleotide-bd_a/b_plait_sf"/>
</dbReference>
<evidence type="ECO:0000256" key="2">
    <source>
        <dbReference type="ARBA" id="ARBA00022884"/>
    </source>
</evidence>
<comment type="caution">
    <text evidence="5">The sequence shown here is derived from an EMBL/GenBank/DDBJ whole genome shotgun (WGS) entry which is preliminary data.</text>
</comment>
<evidence type="ECO:0000256" key="3">
    <source>
        <dbReference type="PROSITE-ProRule" id="PRU00176"/>
    </source>
</evidence>
<dbReference type="Proteomes" id="UP001159427">
    <property type="component" value="Unassembled WGS sequence"/>
</dbReference>
<protein>
    <recommendedName>
        <fullName evidence="4">RRM domain-containing protein</fullName>
    </recommendedName>
</protein>
<dbReference type="InterPro" id="IPR035979">
    <property type="entry name" value="RBD_domain_sf"/>
</dbReference>
<dbReference type="SMART" id="SM00360">
    <property type="entry name" value="RRM"/>
    <property type="match status" value="3"/>
</dbReference>
<evidence type="ECO:0000259" key="4">
    <source>
        <dbReference type="PROSITE" id="PS50102"/>
    </source>
</evidence>
<keyword evidence="1" id="KW-0677">Repeat</keyword>
<keyword evidence="6" id="KW-1185">Reference proteome</keyword>
<proteinExistence type="predicted"/>
<organism evidence="5 6">
    <name type="scientific">Porites evermanni</name>
    <dbReference type="NCBI Taxonomy" id="104178"/>
    <lineage>
        <taxon>Eukaryota</taxon>
        <taxon>Metazoa</taxon>
        <taxon>Cnidaria</taxon>
        <taxon>Anthozoa</taxon>
        <taxon>Hexacorallia</taxon>
        <taxon>Scleractinia</taxon>
        <taxon>Fungiina</taxon>
        <taxon>Poritidae</taxon>
        <taxon>Porites</taxon>
    </lineage>
</organism>
<sequence>ALGTLGYPHVVSVIHISFVPFRNFCTFLFFAQTLNLALKMTSMTNGGTVPMRDADAIKLFIGQVPRTWDDKDLRPYFESFGQIHELTILRDRLTRNHKGCAFLTFCSRESAIAAQKELHEKKILPGMQNAMQVKPAESESRSEDRKLFIGMISKKATEDDLRMMFSPYGTIEELTILRDSDGKSKGCAFLKFPTRMQAQNAIAEMHNSTTMEGCPSPIVVKFADTEKEKLQKKMQQMVTLGGMSMNMLGMGFPYFQHSNYNTACQQFLQQQANSPSTLPGSFNMIPGMTGPVVAPGTMGALVAASVLAAQQQQQQHQAVQQASSSQNNIMGGTGALVNSSAVSTSGATNTSSMMGVQGVPGMTGIGMNMSGMGVGNLSNMGTSPLGMGIPGLGNVAAVTSVGNNLQTGDALTQAYSGIQQYNATFPNVYGPAIFQQQQLQRQPQKEGPEGANLFIYHLPPEFTDADLMQTFLPFGAIVSAKVFIDKATNLSKCFGFVSYENPGSAQGAIQAMHGFQIGTKRLKVQLKRPKDANRPY</sequence>
<name>A0ABN8LR10_9CNID</name>
<dbReference type="PROSITE" id="PS50102">
    <property type="entry name" value="RRM"/>
    <property type="match status" value="3"/>
</dbReference>
<dbReference type="PANTHER" id="PTHR24012">
    <property type="entry name" value="RNA BINDING PROTEIN"/>
    <property type="match status" value="1"/>
</dbReference>
<feature type="domain" description="RRM" evidence="4">
    <location>
        <begin position="57"/>
        <end position="138"/>
    </location>
</feature>
<dbReference type="Pfam" id="PF00076">
    <property type="entry name" value="RRM_1"/>
    <property type="match status" value="3"/>
</dbReference>
<dbReference type="EMBL" id="CALNXI010000117">
    <property type="protein sequence ID" value="CAH3019493.1"/>
    <property type="molecule type" value="Genomic_DNA"/>
</dbReference>
<evidence type="ECO:0000313" key="5">
    <source>
        <dbReference type="EMBL" id="CAH3019493.1"/>
    </source>
</evidence>
<feature type="domain" description="RRM" evidence="4">
    <location>
        <begin position="451"/>
        <end position="529"/>
    </location>
</feature>